<evidence type="ECO:0000313" key="4">
    <source>
        <dbReference type="EMBL" id="CAJ1945205.1"/>
    </source>
</evidence>
<feature type="compositionally biased region" description="Basic and acidic residues" evidence="2">
    <location>
        <begin position="203"/>
        <end position="220"/>
    </location>
</feature>
<sequence>MSQGRNKRGRAHNSSRFKQGSGHFKSNHHNNHPKRQRRDEHFNRRGADDRQRFKSDPQYGAHKVKIEAQTYHHQVKGELKAEPKSEQALAKPIPDIDFPTKEKNDKACVFISNLSVGVSKEALARFIRHRYIELRIDEPEIVAISIREDRKDCFVEFKNQSHALDAKNALDGRSFGDFGTILRVFPTEKKAWTQYVTDAFTKEEEENKRKQEADRVKAEEIAPEVEDGEVKPKGELSSVQLDYFRNLQKDKEKVRKCLYLHALPQRLSPKELKNFIIEECEKLIHLTPKITACHVRSQENDACVELEAHTEAVMDAIKDRFIEGTSFGVMQWKKERSKRFITYYQEKEERKRQKKAPKDLREHQNQQDLDAPNDTGAATTDSSRSGSGNNNSANASALAEELKRQKEECRRIRKELIKVTKDHQVLNFQYRTVSEEKEQLAKQLNGAQEEVDTTQSELTELKEINSELKGTNTKQEDEISDLRKQLHQMQQAKMNADAEAAEMREKQEKQIHTIKNLEKDLYQTKQLLAKAREEKDDAMEALQGLRVQAHNQGVQVNQNIKKEWIESEKEKGELKRQNRRLQVYNAALESMKEEKDSEIGEVVKKEPVRKKPVKKE</sequence>
<dbReference type="InterPro" id="IPR035979">
    <property type="entry name" value="RBD_domain_sf"/>
</dbReference>
<name>A0AAD2FM97_9STRA</name>
<feature type="compositionally biased region" description="Basic and acidic residues" evidence="2">
    <location>
        <begin position="592"/>
        <end position="606"/>
    </location>
</feature>
<accession>A0AAD2FM97</accession>
<dbReference type="Proteomes" id="UP001295423">
    <property type="component" value="Unassembled WGS sequence"/>
</dbReference>
<dbReference type="SMART" id="SM00360">
    <property type="entry name" value="RRM"/>
    <property type="match status" value="1"/>
</dbReference>
<evidence type="ECO:0000256" key="1">
    <source>
        <dbReference type="PROSITE-ProRule" id="PRU00176"/>
    </source>
</evidence>
<dbReference type="CDD" id="cd00590">
    <property type="entry name" value="RRM_SF"/>
    <property type="match status" value="1"/>
</dbReference>
<reference evidence="4" key="1">
    <citation type="submission" date="2023-08" db="EMBL/GenBank/DDBJ databases">
        <authorList>
            <person name="Audoor S."/>
            <person name="Bilcke G."/>
        </authorList>
    </citation>
    <scope>NUCLEOTIDE SEQUENCE</scope>
</reference>
<feature type="compositionally biased region" description="Basic residues" evidence="2">
    <location>
        <begin position="607"/>
        <end position="616"/>
    </location>
</feature>
<feature type="compositionally biased region" description="Basic residues" evidence="2">
    <location>
        <begin position="25"/>
        <end position="36"/>
    </location>
</feature>
<dbReference type="Gene3D" id="3.30.70.330">
    <property type="match status" value="1"/>
</dbReference>
<keyword evidence="5" id="KW-1185">Reference proteome</keyword>
<evidence type="ECO:0000259" key="3">
    <source>
        <dbReference type="PROSITE" id="PS50102"/>
    </source>
</evidence>
<dbReference type="InterPro" id="IPR000504">
    <property type="entry name" value="RRM_dom"/>
</dbReference>
<evidence type="ECO:0000256" key="2">
    <source>
        <dbReference type="SAM" id="MobiDB-lite"/>
    </source>
</evidence>
<dbReference type="GO" id="GO:0003723">
    <property type="term" value="F:RNA binding"/>
    <property type="evidence" value="ECO:0007669"/>
    <property type="project" value="UniProtKB-UniRule"/>
</dbReference>
<dbReference type="InterPro" id="IPR012677">
    <property type="entry name" value="Nucleotide-bd_a/b_plait_sf"/>
</dbReference>
<gene>
    <name evidence="4" type="ORF">CYCCA115_LOCUS9349</name>
</gene>
<dbReference type="SUPFAM" id="SSF54928">
    <property type="entry name" value="RNA-binding domain, RBD"/>
    <property type="match status" value="1"/>
</dbReference>
<feature type="region of interest" description="Disordered" evidence="2">
    <location>
        <begin position="347"/>
        <end position="399"/>
    </location>
</feature>
<organism evidence="4 5">
    <name type="scientific">Cylindrotheca closterium</name>
    <dbReference type="NCBI Taxonomy" id="2856"/>
    <lineage>
        <taxon>Eukaryota</taxon>
        <taxon>Sar</taxon>
        <taxon>Stramenopiles</taxon>
        <taxon>Ochrophyta</taxon>
        <taxon>Bacillariophyta</taxon>
        <taxon>Bacillariophyceae</taxon>
        <taxon>Bacillariophycidae</taxon>
        <taxon>Bacillariales</taxon>
        <taxon>Bacillariaceae</taxon>
        <taxon>Cylindrotheca</taxon>
    </lineage>
</organism>
<feature type="compositionally biased region" description="Basic and acidic residues" evidence="2">
    <location>
        <begin position="347"/>
        <end position="365"/>
    </location>
</feature>
<dbReference type="Pfam" id="PF00076">
    <property type="entry name" value="RRM_1"/>
    <property type="match status" value="1"/>
</dbReference>
<feature type="region of interest" description="Disordered" evidence="2">
    <location>
        <begin position="203"/>
        <end position="229"/>
    </location>
</feature>
<dbReference type="AlphaFoldDB" id="A0AAD2FM97"/>
<keyword evidence="1" id="KW-0694">RNA-binding</keyword>
<comment type="caution">
    <text evidence="4">The sequence shown here is derived from an EMBL/GenBank/DDBJ whole genome shotgun (WGS) entry which is preliminary data.</text>
</comment>
<feature type="compositionally biased region" description="Low complexity" evidence="2">
    <location>
        <begin position="385"/>
        <end position="399"/>
    </location>
</feature>
<feature type="region of interest" description="Disordered" evidence="2">
    <location>
        <begin position="592"/>
        <end position="616"/>
    </location>
</feature>
<protein>
    <recommendedName>
        <fullName evidence="3">RRM domain-containing protein</fullName>
    </recommendedName>
</protein>
<dbReference type="PROSITE" id="PS50102">
    <property type="entry name" value="RRM"/>
    <property type="match status" value="1"/>
</dbReference>
<feature type="domain" description="RRM" evidence="3">
    <location>
        <begin position="107"/>
        <end position="189"/>
    </location>
</feature>
<feature type="region of interest" description="Disordered" evidence="2">
    <location>
        <begin position="1"/>
        <end position="61"/>
    </location>
</feature>
<feature type="compositionally biased region" description="Basic residues" evidence="2">
    <location>
        <begin position="1"/>
        <end position="15"/>
    </location>
</feature>
<evidence type="ECO:0000313" key="5">
    <source>
        <dbReference type="Proteomes" id="UP001295423"/>
    </source>
</evidence>
<dbReference type="EMBL" id="CAKOGP040001335">
    <property type="protein sequence ID" value="CAJ1945205.1"/>
    <property type="molecule type" value="Genomic_DNA"/>
</dbReference>
<feature type="compositionally biased region" description="Basic and acidic residues" evidence="2">
    <location>
        <begin position="37"/>
        <end position="55"/>
    </location>
</feature>
<proteinExistence type="predicted"/>